<evidence type="ECO:0000256" key="8">
    <source>
        <dbReference type="NCBIfam" id="TIGR00751"/>
    </source>
</evidence>
<dbReference type="InterPro" id="IPR000537">
    <property type="entry name" value="UbiA_prenyltransferase"/>
</dbReference>
<dbReference type="GO" id="GO:0016020">
    <property type="term" value="C:membrane"/>
    <property type="evidence" value="ECO:0007669"/>
    <property type="project" value="UniProtKB-SubCell"/>
</dbReference>
<keyword evidence="11" id="KW-1185">Reference proteome</keyword>
<dbReference type="AlphaFoldDB" id="A0A556PDG5"/>
<dbReference type="PANTHER" id="PTHR13929:SF0">
    <property type="entry name" value="UBIA PRENYLTRANSFERASE DOMAIN-CONTAINING PROTEIN 1"/>
    <property type="match status" value="1"/>
</dbReference>
<dbReference type="Proteomes" id="UP000316425">
    <property type="component" value="Unassembled WGS sequence"/>
</dbReference>
<feature type="transmembrane region" description="Helical" evidence="9">
    <location>
        <begin position="187"/>
        <end position="210"/>
    </location>
</feature>
<organism evidence="10 11">
    <name type="scientific">Allobacillus salarius</name>
    <dbReference type="NCBI Taxonomy" id="1955272"/>
    <lineage>
        <taxon>Bacteria</taxon>
        <taxon>Bacillati</taxon>
        <taxon>Bacillota</taxon>
        <taxon>Bacilli</taxon>
        <taxon>Bacillales</taxon>
        <taxon>Bacillaceae</taxon>
        <taxon>Allobacillus</taxon>
    </lineage>
</organism>
<evidence type="ECO:0000256" key="3">
    <source>
        <dbReference type="ARBA" id="ARBA00022428"/>
    </source>
</evidence>
<comment type="caution">
    <text evidence="10">The sequence shown here is derived from an EMBL/GenBank/DDBJ whole genome shotgun (WGS) entry which is preliminary data.</text>
</comment>
<dbReference type="GO" id="GO:0046428">
    <property type="term" value="F:1,4-dihydroxy-2-naphthoate polyprenyltransferase activity"/>
    <property type="evidence" value="ECO:0007669"/>
    <property type="project" value="UniProtKB-UniRule"/>
</dbReference>
<dbReference type="UniPathway" id="UPA00079"/>
<accession>A0A556PDG5</accession>
<keyword evidence="6 9" id="KW-1133">Transmembrane helix</keyword>
<sequence>MLERMMQMSVAIKHPAELYHYRHSWFHLFRPLTFTGTIAPASAGAVLSIQHHTFQVEIFILFLFAILLVQGSINMLNDYYDFKRGQDQEKWIQPIEDSGIIHGPSHASLPKVAALMLAIASLIGLWLAILTTFWIILVGVAGIMAGWLYSGGPRPLSSMALGEVTAFIFMGPAPLFVSLWIQGEHLGFHAFLIALPFAWMISTMILTNNIRDIQKDTNHRMTIPILLGKRNAVKLLTVILMLGYLTMFLLVLGDYLPLTVVLSILAIPFAIRLVTSYRKDATRAEELAGMKHAAVHHWAFSLLFIAGFLIGITFL</sequence>
<feature type="transmembrane region" description="Helical" evidence="9">
    <location>
        <begin position="115"/>
        <end position="148"/>
    </location>
</feature>
<feature type="transmembrane region" description="Helical" evidence="9">
    <location>
        <begin position="255"/>
        <end position="274"/>
    </location>
</feature>
<keyword evidence="5 9" id="KW-0812">Transmembrane</keyword>
<dbReference type="InterPro" id="IPR026046">
    <property type="entry name" value="UBIAD1"/>
</dbReference>
<reference evidence="10 11" key="1">
    <citation type="submission" date="2019-07" db="EMBL/GenBank/DDBJ databases">
        <title>Allobacillus sp. nov. SKP isolated from shrimp paste of Euphausiacea.</title>
        <authorList>
            <person name="Kanchanasin P."/>
            <person name="Tanasupawat S."/>
            <person name="Shi W."/>
            <person name="Wu L."/>
            <person name="Ma J."/>
        </authorList>
    </citation>
    <scope>NUCLEOTIDE SEQUENCE [LARGE SCALE GENOMIC DNA]</scope>
    <source>
        <strain evidence="10 11">SKP4-8</strain>
    </source>
</reference>
<evidence type="ECO:0000256" key="1">
    <source>
        <dbReference type="ARBA" id="ARBA00004141"/>
    </source>
</evidence>
<gene>
    <name evidence="10" type="primary">menA</name>
    <name evidence="10" type="ORF">FPQ13_10170</name>
</gene>
<dbReference type="EC" id="2.5.1.74" evidence="8"/>
<evidence type="ECO:0000256" key="9">
    <source>
        <dbReference type="SAM" id="Phobius"/>
    </source>
</evidence>
<comment type="subcellular location">
    <subcellularLocation>
        <location evidence="1">Membrane</location>
        <topology evidence="1">Multi-pass membrane protein</topology>
    </subcellularLocation>
</comment>
<evidence type="ECO:0000313" key="11">
    <source>
        <dbReference type="Proteomes" id="UP000316425"/>
    </source>
</evidence>
<proteinExistence type="predicted"/>
<keyword evidence="7 9" id="KW-0472">Membrane</keyword>
<evidence type="ECO:0000256" key="6">
    <source>
        <dbReference type="ARBA" id="ARBA00022989"/>
    </source>
</evidence>
<dbReference type="Pfam" id="PF01040">
    <property type="entry name" value="UbiA"/>
    <property type="match status" value="1"/>
</dbReference>
<dbReference type="EMBL" id="VMHE01000020">
    <property type="protein sequence ID" value="TSJ62441.1"/>
    <property type="molecule type" value="Genomic_DNA"/>
</dbReference>
<dbReference type="Gene3D" id="1.10.357.140">
    <property type="entry name" value="UbiA prenyltransferase"/>
    <property type="match status" value="1"/>
</dbReference>
<keyword evidence="3" id="KW-0474">Menaquinone biosynthesis</keyword>
<evidence type="ECO:0000256" key="7">
    <source>
        <dbReference type="ARBA" id="ARBA00023136"/>
    </source>
</evidence>
<keyword evidence="4 10" id="KW-0808">Transferase</keyword>
<dbReference type="PANTHER" id="PTHR13929">
    <property type="entry name" value="1,4-DIHYDROXY-2-NAPHTHOATE OCTAPRENYLTRANSFERASE"/>
    <property type="match status" value="1"/>
</dbReference>
<dbReference type="PIRSF" id="PIRSF005355">
    <property type="entry name" value="UBIAD1"/>
    <property type="match status" value="1"/>
</dbReference>
<dbReference type="GO" id="GO:0009234">
    <property type="term" value="P:menaquinone biosynthetic process"/>
    <property type="evidence" value="ECO:0007669"/>
    <property type="project" value="UniProtKB-UniRule"/>
</dbReference>
<protein>
    <recommendedName>
        <fullName evidence="8">1,4-dihydroxy-2-naphthoate octaprenyltransferase</fullName>
        <ecNumber evidence="8">2.5.1.74</ecNumber>
    </recommendedName>
</protein>
<feature type="transmembrane region" description="Helical" evidence="9">
    <location>
        <begin position="231"/>
        <end position="249"/>
    </location>
</feature>
<dbReference type="NCBIfam" id="TIGR00751">
    <property type="entry name" value="menA"/>
    <property type="match status" value="1"/>
</dbReference>
<evidence type="ECO:0000256" key="2">
    <source>
        <dbReference type="ARBA" id="ARBA00004863"/>
    </source>
</evidence>
<dbReference type="CDD" id="cd13962">
    <property type="entry name" value="PT_UbiA_UBIAD1"/>
    <property type="match status" value="1"/>
</dbReference>
<evidence type="ECO:0000313" key="10">
    <source>
        <dbReference type="EMBL" id="TSJ62441.1"/>
    </source>
</evidence>
<dbReference type="InterPro" id="IPR044878">
    <property type="entry name" value="UbiA_sf"/>
</dbReference>
<feature type="transmembrane region" description="Helical" evidence="9">
    <location>
        <begin position="295"/>
        <end position="314"/>
    </location>
</feature>
<comment type="pathway">
    <text evidence="2">Quinol/quinone metabolism; menaquinone biosynthesis.</text>
</comment>
<name>A0A556PDG5_9BACI</name>
<dbReference type="GO" id="GO:0042371">
    <property type="term" value="P:vitamin K biosynthetic process"/>
    <property type="evidence" value="ECO:0007669"/>
    <property type="project" value="TreeGrafter"/>
</dbReference>
<dbReference type="OrthoDB" id="9767568at2"/>
<evidence type="ECO:0000256" key="5">
    <source>
        <dbReference type="ARBA" id="ARBA00022692"/>
    </source>
</evidence>
<feature type="transmembrane region" description="Helical" evidence="9">
    <location>
        <begin position="58"/>
        <end position="76"/>
    </location>
</feature>
<evidence type="ECO:0000256" key="4">
    <source>
        <dbReference type="ARBA" id="ARBA00022679"/>
    </source>
</evidence>
<feature type="transmembrane region" description="Helical" evidence="9">
    <location>
        <begin position="160"/>
        <end position="181"/>
    </location>
</feature>